<feature type="region of interest" description="Disordered" evidence="1">
    <location>
        <begin position="56"/>
        <end position="118"/>
    </location>
</feature>
<proteinExistence type="predicted"/>
<feature type="compositionally biased region" description="Basic and acidic residues" evidence="1">
    <location>
        <begin position="68"/>
        <end position="79"/>
    </location>
</feature>
<gene>
    <name evidence="2" type="ORF">ARMOST_15364</name>
</gene>
<name>A0A284RT88_ARMOS</name>
<evidence type="ECO:0000313" key="2">
    <source>
        <dbReference type="EMBL" id="SJL11950.1"/>
    </source>
</evidence>
<dbReference type="AlphaFoldDB" id="A0A284RT88"/>
<organism evidence="2 3">
    <name type="scientific">Armillaria ostoyae</name>
    <name type="common">Armillaria root rot fungus</name>
    <dbReference type="NCBI Taxonomy" id="47428"/>
    <lineage>
        <taxon>Eukaryota</taxon>
        <taxon>Fungi</taxon>
        <taxon>Dikarya</taxon>
        <taxon>Basidiomycota</taxon>
        <taxon>Agaricomycotina</taxon>
        <taxon>Agaricomycetes</taxon>
        <taxon>Agaricomycetidae</taxon>
        <taxon>Agaricales</taxon>
        <taxon>Marasmiineae</taxon>
        <taxon>Physalacriaceae</taxon>
        <taxon>Armillaria</taxon>
    </lineage>
</organism>
<dbReference type="EMBL" id="FUEG01000015">
    <property type="protein sequence ID" value="SJL11950.1"/>
    <property type="molecule type" value="Genomic_DNA"/>
</dbReference>
<dbReference type="OrthoDB" id="428577at2759"/>
<reference evidence="3" key="1">
    <citation type="journal article" date="2017" name="Nat. Ecol. Evol.">
        <title>Genome expansion and lineage-specific genetic innovations in the forest pathogenic fungi Armillaria.</title>
        <authorList>
            <person name="Sipos G."/>
            <person name="Prasanna A.N."/>
            <person name="Walter M.C."/>
            <person name="O'Connor E."/>
            <person name="Balint B."/>
            <person name="Krizsan K."/>
            <person name="Kiss B."/>
            <person name="Hess J."/>
            <person name="Varga T."/>
            <person name="Slot J."/>
            <person name="Riley R."/>
            <person name="Boka B."/>
            <person name="Rigling D."/>
            <person name="Barry K."/>
            <person name="Lee J."/>
            <person name="Mihaltcheva S."/>
            <person name="LaButti K."/>
            <person name="Lipzen A."/>
            <person name="Waldron R."/>
            <person name="Moloney N.M."/>
            <person name="Sperisen C."/>
            <person name="Kredics L."/>
            <person name="Vagvoelgyi C."/>
            <person name="Patrignani A."/>
            <person name="Fitzpatrick D."/>
            <person name="Nagy I."/>
            <person name="Doyle S."/>
            <person name="Anderson J.B."/>
            <person name="Grigoriev I.V."/>
            <person name="Gueldener U."/>
            <person name="Muensterkoetter M."/>
            <person name="Nagy L.G."/>
        </authorList>
    </citation>
    <scope>NUCLEOTIDE SEQUENCE [LARGE SCALE GENOMIC DNA]</scope>
    <source>
        <strain evidence="3">C18/9</strain>
    </source>
</reference>
<protein>
    <submittedName>
        <fullName evidence="2">Uncharacterized protein</fullName>
    </submittedName>
</protein>
<feature type="compositionally biased region" description="Acidic residues" evidence="1">
    <location>
        <begin position="56"/>
        <end position="67"/>
    </location>
</feature>
<feature type="compositionally biased region" description="Acidic residues" evidence="1">
    <location>
        <begin position="80"/>
        <end position="111"/>
    </location>
</feature>
<sequence length="545" mass="61624">MRLTTDNPIECEGRHVTISAASWVDILPELTSVRVDDVGSVAQTSLCLRAEEYDSDVWSDDEEDEENASDKAGRYRYQADEDEDEDEVKDTDKSDSDEDKDNDKGLDDDDDTRGRSVLKVSSGSDIQVSFRDAYGGALAFKAQPDNLIATHVTAYASEFGKDQSMLRVFCQGTVLYVDTSFSDNNLRRFAVFYVVDDVVSPPSAVRFTANSSAGLSNRSHPFKNSSDGRKLKFLTIKSLDKRILLPRSMLGTYEEAIDAIAAHFPKLKKETLLLRTNAFPECEGEYVEIPPTTWTHALPEITSVDIEIEAKSDAIKQYPIIQIVTPPGTKLEMSVQRDLAQDWMFHVTMKRRRVPLARKCGPQHYRYQTKWCAQVGVQKTFSLPCGSWSMPASRGQTRLFNWRSVPGELDDLHAVVLSRGSVAPYLNRVLRTVGLGAEERACFISNNLSSLVAKSYVAFVFVPQALYDREAPLKIQPTPDVVTRILMLYKGVPATHIGRWRNAVKRAEESVQRWIDIIDLDVRRNDETFCRVWQWESLWYPSDEC</sequence>
<keyword evidence="3" id="KW-1185">Reference proteome</keyword>
<dbReference type="OMA" id="TRILMLY"/>
<evidence type="ECO:0000256" key="1">
    <source>
        <dbReference type="SAM" id="MobiDB-lite"/>
    </source>
</evidence>
<accession>A0A284RT88</accession>
<dbReference type="Proteomes" id="UP000219338">
    <property type="component" value="Unassembled WGS sequence"/>
</dbReference>
<evidence type="ECO:0000313" key="3">
    <source>
        <dbReference type="Proteomes" id="UP000219338"/>
    </source>
</evidence>